<evidence type="ECO:0000256" key="10">
    <source>
        <dbReference type="ARBA" id="ARBA00023239"/>
    </source>
</evidence>
<keyword evidence="10 13" id="KW-0456">Lyase</keyword>
<comment type="catalytic activity">
    <reaction evidence="1 13">
        <text>L-threonine = 2-oxobutanoate + NH4(+)</text>
        <dbReference type="Rhea" id="RHEA:22108"/>
        <dbReference type="ChEBI" id="CHEBI:16763"/>
        <dbReference type="ChEBI" id="CHEBI:28938"/>
        <dbReference type="ChEBI" id="CHEBI:57926"/>
        <dbReference type="EC" id="4.3.1.19"/>
    </reaction>
</comment>
<dbReference type="OrthoDB" id="9811476at2"/>
<dbReference type="GO" id="GO:0006567">
    <property type="term" value="P:L-threonine catabolic process"/>
    <property type="evidence" value="ECO:0007669"/>
    <property type="project" value="TreeGrafter"/>
</dbReference>
<dbReference type="FunFam" id="3.40.50.1100:FF:000008">
    <property type="entry name" value="L-threonine dehydratase"/>
    <property type="match status" value="1"/>
</dbReference>
<keyword evidence="9 13" id="KW-0663">Pyridoxal phosphate</keyword>
<name>A0A388SCY0_9BURK</name>
<dbReference type="EC" id="4.3.1.19" evidence="13"/>
<keyword evidence="16" id="KW-1185">Reference proteome</keyword>
<reference evidence="15 16" key="1">
    <citation type="journal article" date="2018" name="Int. J. Syst. Evol. Microbiol.">
        <title>Mesosutterella multiformis gen. nov., sp. nov., a member of the family Sutterellaceae and Sutterella megalosphaeroides sp. nov., isolated from human faeces.</title>
        <authorList>
            <person name="Sakamoto M."/>
            <person name="Ikeyama N."/>
            <person name="Kunihiro T."/>
            <person name="Iino T."/>
            <person name="Yuki M."/>
            <person name="Ohkuma M."/>
        </authorList>
    </citation>
    <scope>NUCLEOTIDE SEQUENCE [LARGE SCALE GENOMIC DNA]</scope>
    <source>
        <strain evidence="15 16">4NBBH2</strain>
    </source>
</reference>
<dbReference type="GO" id="GO:0009097">
    <property type="term" value="P:isoleucine biosynthetic process"/>
    <property type="evidence" value="ECO:0007669"/>
    <property type="project" value="UniProtKB-UniRule"/>
</dbReference>
<dbReference type="Gene3D" id="3.40.50.1100">
    <property type="match status" value="2"/>
</dbReference>
<dbReference type="RefSeq" id="WP_116269686.1">
    <property type="nucleotide sequence ID" value="NZ_BGZJ01000001.1"/>
</dbReference>
<dbReference type="GO" id="GO:0003941">
    <property type="term" value="F:L-serine ammonia-lyase activity"/>
    <property type="evidence" value="ECO:0007669"/>
    <property type="project" value="TreeGrafter"/>
</dbReference>
<evidence type="ECO:0000313" key="15">
    <source>
        <dbReference type="EMBL" id="GBO93280.1"/>
    </source>
</evidence>
<accession>A0A401LK75</accession>
<dbReference type="AlphaFoldDB" id="A0A388SCY0"/>
<dbReference type="NCBIfam" id="TIGR01124">
    <property type="entry name" value="ilvA_2Cterm"/>
    <property type="match status" value="1"/>
</dbReference>
<dbReference type="SUPFAM" id="SSF53686">
    <property type="entry name" value="Tryptophan synthase beta subunit-like PLP-dependent enzymes"/>
    <property type="match status" value="1"/>
</dbReference>
<evidence type="ECO:0000256" key="2">
    <source>
        <dbReference type="ARBA" id="ARBA00001933"/>
    </source>
</evidence>
<dbReference type="InterPro" id="IPR038110">
    <property type="entry name" value="TD_ACT-like_sf"/>
</dbReference>
<dbReference type="GO" id="GO:0006565">
    <property type="term" value="P:L-serine catabolic process"/>
    <property type="evidence" value="ECO:0007669"/>
    <property type="project" value="TreeGrafter"/>
</dbReference>
<dbReference type="GO" id="GO:0004794">
    <property type="term" value="F:threonine deaminase activity"/>
    <property type="evidence" value="ECO:0007669"/>
    <property type="project" value="UniProtKB-UniRule"/>
</dbReference>
<organism evidence="15 16">
    <name type="scientific">Mesosutterella multiformis</name>
    <dbReference type="NCBI Taxonomy" id="2259133"/>
    <lineage>
        <taxon>Bacteria</taxon>
        <taxon>Pseudomonadati</taxon>
        <taxon>Pseudomonadota</taxon>
        <taxon>Betaproteobacteria</taxon>
        <taxon>Burkholderiales</taxon>
        <taxon>Sutterellaceae</taxon>
        <taxon>Mesosutterella</taxon>
    </lineage>
</organism>
<dbReference type="PANTHER" id="PTHR48078:SF11">
    <property type="entry name" value="THREONINE DEHYDRATASE, MITOCHONDRIAL"/>
    <property type="match status" value="1"/>
</dbReference>
<protein>
    <recommendedName>
        <fullName evidence="13">L-threonine dehydratase</fullName>
        <ecNumber evidence="13">4.3.1.19</ecNumber>
    </recommendedName>
    <alternativeName>
        <fullName evidence="13">Threonine deaminase</fullName>
    </alternativeName>
</protein>
<dbReference type="Gene3D" id="3.40.1020.10">
    <property type="entry name" value="Biosynthetic Threonine Deaminase, Domain 3"/>
    <property type="match status" value="1"/>
</dbReference>
<dbReference type="InterPro" id="IPR050147">
    <property type="entry name" value="Ser/Thr_Dehydratase"/>
</dbReference>
<comment type="subunit">
    <text evidence="5 13">Homotetramer.</text>
</comment>
<dbReference type="InterPro" id="IPR001926">
    <property type="entry name" value="TrpB-like_PALP"/>
</dbReference>
<comment type="function">
    <text evidence="12 13">Catalyzes the anaerobic formation of alpha-ketobutyrate and ammonia from threonine in a two-step reaction. The first step involved a dehydration of threonine and a production of enamine intermediates (aminocrotonate), which tautomerizes to its imine form (iminobutyrate). Both intermediates are unstable and short-lived. The second step is the nonenzymatic hydrolysis of the enamine/imine intermediates to form 2-ketobutyrate and free ammonia. In the low water environment of the cell, the second step is accelerated by RidA.</text>
</comment>
<dbReference type="GO" id="GO:0030170">
    <property type="term" value="F:pyridoxal phosphate binding"/>
    <property type="evidence" value="ECO:0007669"/>
    <property type="project" value="InterPro"/>
</dbReference>
<evidence type="ECO:0000256" key="8">
    <source>
        <dbReference type="ARBA" id="ARBA00022737"/>
    </source>
</evidence>
<comment type="similarity">
    <text evidence="4 13">Belongs to the serine/threonine dehydratase family.</text>
</comment>
<dbReference type="CDD" id="cd01562">
    <property type="entry name" value="Thr-dehyd"/>
    <property type="match status" value="1"/>
</dbReference>
<evidence type="ECO:0000256" key="11">
    <source>
        <dbReference type="ARBA" id="ARBA00023304"/>
    </source>
</evidence>
<dbReference type="FunFam" id="3.40.1020.10:FF:000001">
    <property type="entry name" value="L-threonine dehydratase"/>
    <property type="match status" value="1"/>
</dbReference>
<dbReference type="Pfam" id="PF00585">
    <property type="entry name" value="Thr_dehydrat_C"/>
    <property type="match status" value="2"/>
</dbReference>
<evidence type="ECO:0000256" key="6">
    <source>
        <dbReference type="ARBA" id="ARBA00022605"/>
    </source>
</evidence>
<evidence type="ECO:0000313" key="16">
    <source>
        <dbReference type="Proteomes" id="UP000266091"/>
    </source>
</evidence>
<dbReference type="EMBL" id="BGZJ01000001">
    <property type="protein sequence ID" value="GBO93280.1"/>
    <property type="molecule type" value="Genomic_DNA"/>
</dbReference>
<dbReference type="SUPFAM" id="SSF55021">
    <property type="entry name" value="ACT-like"/>
    <property type="match status" value="1"/>
</dbReference>
<feature type="domain" description="ACT-like" evidence="14">
    <location>
        <begin position="337"/>
        <end position="408"/>
    </location>
</feature>
<dbReference type="PROSITE" id="PS00165">
    <property type="entry name" value="DEHYDRATASE_SER_THR"/>
    <property type="match status" value="1"/>
</dbReference>
<dbReference type="InterPro" id="IPR000634">
    <property type="entry name" value="Ser/Thr_deHydtase_PyrdxlP-BS"/>
</dbReference>
<dbReference type="NCBIfam" id="NF006674">
    <property type="entry name" value="PRK09224.1"/>
    <property type="match status" value="1"/>
</dbReference>
<evidence type="ECO:0000256" key="3">
    <source>
        <dbReference type="ARBA" id="ARBA00004810"/>
    </source>
</evidence>
<keyword evidence="8" id="KW-0677">Repeat</keyword>
<evidence type="ECO:0000256" key="9">
    <source>
        <dbReference type="ARBA" id="ARBA00022898"/>
    </source>
</evidence>
<dbReference type="PANTHER" id="PTHR48078">
    <property type="entry name" value="THREONINE DEHYDRATASE, MITOCHONDRIAL-RELATED"/>
    <property type="match status" value="1"/>
</dbReference>
<dbReference type="UniPathway" id="UPA00047">
    <property type="reaction ID" value="UER00054"/>
</dbReference>
<dbReference type="NCBIfam" id="NF009130">
    <property type="entry name" value="PRK12483.1"/>
    <property type="match status" value="1"/>
</dbReference>
<gene>
    <name evidence="13 15" type="primary">ilvA</name>
    <name evidence="15" type="ORF">MESMUL_06340</name>
</gene>
<dbReference type="InterPro" id="IPR005787">
    <property type="entry name" value="Thr_deHydtase_biosynth"/>
</dbReference>
<dbReference type="Proteomes" id="UP000266091">
    <property type="component" value="Unassembled WGS sequence"/>
</dbReference>
<feature type="domain" description="ACT-like" evidence="14">
    <location>
        <begin position="431"/>
        <end position="502"/>
    </location>
</feature>
<dbReference type="CDD" id="cd04907">
    <property type="entry name" value="ACT_ThrD-I_2"/>
    <property type="match status" value="1"/>
</dbReference>
<keyword evidence="7 13" id="KW-0412">Isoleucine biosynthesis</keyword>
<dbReference type="InterPro" id="IPR036052">
    <property type="entry name" value="TrpB-like_PALP_sf"/>
</dbReference>
<dbReference type="InterPro" id="IPR001721">
    <property type="entry name" value="TD_ACT-like"/>
</dbReference>
<evidence type="ECO:0000256" key="12">
    <source>
        <dbReference type="ARBA" id="ARBA00025527"/>
    </source>
</evidence>
<keyword evidence="11 13" id="KW-0100">Branched-chain amino acid biosynthesis</keyword>
<dbReference type="InterPro" id="IPR045865">
    <property type="entry name" value="ACT-like_dom_sf"/>
</dbReference>
<keyword evidence="6 13" id="KW-0028">Amino-acid biosynthesis</keyword>
<dbReference type="CDD" id="cd04906">
    <property type="entry name" value="ACT_ThrD-I_1"/>
    <property type="match status" value="1"/>
</dbReference>
<comment type="cofactor">
    <cofactor evidence="2 13">
        <name>pyridoxal 5'-phosphate</name>
        <dbReference type="ChEBI" id="CHEBI:597326"/>
    </cofactor>
</comment>
<dbReference type="Pfam" id="PF00291">
    <property type="entry name" value="PALP"/>
    <property type="match status" value="1"/>
</dbReference>
<evidence type="ECO:0000256" key="13">
    <source>
        <dbReference type="RuleBase" id="RU362012"/>
    </source>
</evidence>
<sequence length="510" mass="56513">MLAQEYLRRILKARVYDVAQETPLDYAVHLSEKLDNKVLLKREDLQPVFSFKLRGAYNRMVHLTAEEKARGVITASAGNHAQGVALAASRLKCRAVICMPITAPSVKVEAVKRFGGKYVEVVQEGRSFTESADCAARLQRERNLVFVHPFNDPDVIAGQGTIAMEILHQYQPSDGDQIDAVFCAIGGGGLISGIATYIKSLYPGIQVIGVQTKDSCAMKKSIDAGHPVDLSQVGLFSDGTAVKAVGDETFRVCSEYVDDIVLVDSDEVCAAIKDIFDDTRSIVEPAGALGVAGAKAWARHNNITGKTLVAINSGANMNFERLRFVTERAAMGEEKEAMYAVTIPEERGSYRKFCHLIGDRAVTEFNYRISDKHVAQIFVGIQTKSPGDADNLLSLFTKAGLKSLNLTHDELTKLHIRHMVGGKSPLAVNERLFRFEFPEYPGALLRFLTTMNPDWNISLFHYRNNGSDYGRVLVGIQVPPEDDERFHKFLEKLGYPYVDESQNPVYKLFL</sequence>
<dbReference type="PROSITE" id="PS51672">
    <property type="entry name" value="ACT_LIKE"/>
    <property type="match status" value="2"/>
</dbReference>
<comment type="caution">
    <text evidence="15">The sequence shown here is derived from an EMBL/GenBank/DDBJ whole genome shotgun (WGS) entry which is preliminary data.</text>
</comment>
<comment type="pathway">
    <text evidence="3 13">Amino-acid biosynthesis; L-isoleucine biosynthesis; 2-oxobutanoate from L-threonine: step 1/1.</text>
</comment>
<evidence type="ECO:0000256" key="5">
    <source>
        <dbReference type="ARBA" id="ARBA00011881"/>
    </source>
</evidence>
<evidence type="ECO:0000259" key="14">
    <source>
        <dbReference type="PROSITE" id="PS51672"/>
    </source>
</evidence>
<evidence type="ECO:0000256" key="7">
    <source>
        <dbReference type="ARBA" id="ARBA00022624"/>
    </source>
</evidence>
<accession>A0A388SCY0</accession>
<proteinExistence type="inferred from homology"/>
<evidence type="ECO:0000256" key="1">
    <source>
        <dbReference type="ARBA" id="ARBA00001274"/>
    </source>
</evidence>
<evidence type="ECO:0000256" key="4">
    <source>
        <dbReference type="ARBA" id="ARBA00010869"/>
    </source>
</evidence>